<name>A0A0E9R0L8_ANGAN</name>
<dbReference type="AlphaFoldDB" id="A0A0E9R0L8"/>
<dbReference type="EMBL" id="GBXM01085903">
    <property type="protein sequence ID" value="JAH22674.1"/>
    <property type="molecule type" value="Transcribed_RNA"/>
</dbReference>
<proteinExistence type="predicted"/>
<reference evidence="1" key="2">
    <citation type="journal article" date="2015" name="Fish Shellfish Immunol.">
        <title>Early steps in the European eel (Anguilla anguilla)-Vibrio vulnificus interaction in the gills: Role of the RtxA13 toxin.</title>
        <authorList>
            <person name="Callol A."/>
            <person name="Pajuelo D."/>
            <person name="Ebbesson L."/>
            <person name="Teles M."/>
            <person name="MacKenzie S."/>
            <person name="Amaro C."/>
        </authorList>
    </citation>
    <scope>NUCLEOTIDE SEQUENCE</scope>
</reference>
<evidence type="ECO:0000313" key="1">
    <source>
        <dbReference type="EMBL" id="JAH22674.1"/>
    </source>
</evidence>
<organism evidence="1">
    <name type="scientific">Anguilla anguilla</name>
    <name type="common">European freshwater eel</name>
    <name type="synonym">Muraena anguilla</name>
    <dbReference type="NCBI Taxonomy" id="7936"/>
    <lineage>
        <taxon>Eukaryota</taxon>
        <taxon>Metazoa</taxon>
        <taxon>Chordata</taxon>
        <taxon>Craniata</taxon>
        <taxon>Vertebrata</taxon>
        <taxon>Euteleostomi</taxon>
        <taxon>Actinopterygii</taxon>
        <taxon>Neopterygii</taxon>
        <taxon>Teleostei</taxon>
        <taxon>Anguilliformes</taxon>
        <taxon>Anguillidae</taxon>
        <taxon>Anguilla</taxon>
    </lineage>
</organism>
<reference evidence="1" key="1">
    <citation type="submission" date="2014-11" db="EMBL/GenBank/DDBJ databases">
        <authorList>
            <person name="Amaro Gonzalez C."/>
        </authorList>
    </citation>
    <scope>NUCLEOTIDE SEQUENCE</scope>
</reference>
<sequence>MPRITCTETALTAPKSCSSARLRATTEQLGGPGCHFFEGKTKTLATAGKEGKVRDFYGD</sequence>
<accession>A0A0E9R0L8</accession>
<protein>
    <submittedName>
        <fullName evidence="1">Uncharacterized protein</fullName>
    </submittedName>
</protein>